<dbReference type="AlphaFoldDB" id="A0A4Q9DWP9"/>
<evidence type="ECO:0000256" key="2">
    <source>
        <dbReference type="SAM" id="Phobius"/>
    </source>
</evidence>
<evidence type="ECO:0000256" key="1">
    <source>
        <dbReference type="SAM" id="MobiDB-lite"/>
    </source>
</evidence>
<feature type="compositionally biased region" description="Low complexity" evidence="1">
    <location>
        <begin position="19"/>
        <end position="36"/>
    </location>
</feature>
<feature type="region of interest" description="Disordered" evidence="1">
    <location>
        <begin position="399"/>
        <end position="422"/>
    </location>
</feature>
<organism evidence="3 4">
    <name type="scientific">Paenibacillus thalictri</name>
    <dbReference type="NCBI Taxonomy" id="2527873"/>
    <lineage>
        <taxon>Bacteria</taxon>
        <taxon>Bacillati</taxon>
        <taxon>Bacillota</taxon>
        <taxon>Bacilli</taxon>
        <taxon>Bacillales</taxon>
        <taxon>Paenibacillaceae</taxon>
        <taxon>Paenibacillus</taxon>
    </lineage>
</organism>
<dbReference type="RefSeq" id="WP_131012386.1">
    <property type="nucleotide sequence ID" value="NZ_SIRE01000004.1"/>
</dbReference>
<proteinExistence type="predicted"/>
<keyword evidence="4" id="KW-1185">Reference proteome</keyword>
<reference evidence="3 4" key="1">
    <citation type="submission" date="2019-02" db="EMBL/GenBank/DDBJ databases">
        <title>Paenibacillus sp. nov., isolated from surface-sterilized tissue of Thalictrum simplex L.</title>
        <authorList>
            <person name="Tuo L."/>
        </authorList>
    </citation>
    <scope>NUCLEOTIDE SEQUENCE [LARGE SCALE GENOMIC DNA]</scope>
    <source>
        <strain evidence="3 4">N2SHLJ1</strain>
    </source>
</reference>
<protein>
    <submittedName>
        <fullName evidence="3">Uncharacterized protein</fullName>
    </submittedName>
</protein>
<feature type="region of interest" description="Disordered" evidence="1">
    <location>
        <begin position="1"/>
        <end position="36"/>
    </location>
</feature>
<dbReference type="EMBL" id="SIRE01000004">
    <property type="protein sequence ID" value="TBL80785.1"/>
    <property type="molecule type" value="Genomic_DNA"/>
</dbReference>
<feature type="transmembrane region" description="Helical" evidence="2">
    <location>
        <begin position="720"/>
        <end position="738"/>
    </location>
</feature>
<sequence length="835" mass="82272">MLPVRKSSMAAKSTDTHQSEAAAPASAAAAPASHAPAAPQTSAVIAMMQRTHGNEAVQHLVETIRQQHQLHTAAAASTLLAAVAEPSAEGVAAPAAVAAELAAEGAAAPVAEGGAAAPAVAVAEPTSDDVAASVAAVSGPEAGGAAAPVAVAAGPEAGGAAAPVAIAAGPEAGGAAAAPVAVAAGPEAGGAAAAPVAIAAGPGAGGAAAAPIAVVAEPEAGGAAAAPIAVAAEPEAGGAAAPVAVAAEPEAGGAAAPVAVAAEPEAGGAAGPVTSAAEPEAGGGADASVAAVAEPEAGGAAAAPVQSASPASAGLGDAYGQAASWLEAQAANQGQTALYQRFAALTTEQQKAALQVMGGAGQFSEQLVKDKMTTSTLGFKKRVDWTRFTASVASVEPVKLEEAAGPAESQNEEGGEKDEAPQSAAAIDVSGLLVPYKDIVLWLNYKANKQGKAGLMQFFETLSLPQKQVAIQKMAGTDKPDFKAFTEKISTRSRLKKRVDWDVFSTAAREAKGMKMDNYNKDTNIDYTGYGITGTGATVSAAGAGSTVAKLAGDSGGAASALVLAPFSSGLSALGAAVSVGNAVNNYDSSMSTFDKAHTVGVGVGAGLADIAQSTSQTVETARAALGHTAASAATAAAGGAAIATGAINLIGGTATAIKSQQRKNALQNMNTQGDAVLERAADVGVRTQEINRNVGVGTAVKGAALLTGGILLLTASGPIGWILLGAAGAIAGAVAIYKFYKKRARKHEVVDRYLKLDKVPEGEKEKQRDGKLQQNGFNSVDQCYVHIITELANIIYEKGVVGDEENYMDLIQHIGLKREKGKSPTPSMIAKKLN</sequence>
<evidence type="ECO:0000313" key="3">
    <source>
        <dbReference type="EMBL" id="TBL80785.1"/>
    </source>
</evidence>
<dbReference type="Proteomes" id="UP000293142">
    <property type="component" value="Unassembled WGS sequence"/>
</dbReference>
<feature type="region of interest" description="Disordered" evidence="1">
    <location>
        <begin position="267"/>
        <end position="288"/>
    </location>
</feature>
<keyword evidence="2" id="KW-1133">Transmembrane helix</keyword>
<name>A0A4Q9DWP9_9BACL</name>
<dbReference type="OrthoDB" id="2576395at2"/>
<evidence type="ECO:0000313" key="4">
    <source>
        <dbReference type="Proteomes" id="UP000293142"/>
    </source>
</evidence>
<feature type="transmembrane region" description="Helical" evidence="2">
    <location>
        <begin position="695"/>
        <end position="714"/>
    </location>
</feature>
<accession>A0A4Q9DWP9</accession>
<keyword evidence="2" id="KW-0472">Membrane</keyword>
<comment type="caution">
    <text evidence="3">The sequence shown here is derived from an EMBL/GenBank/DDBJ whole genome shotgun (WGS) entry which is preliminary data.</text>
</comment>
<gene>
    <name evidence="3" type="ORF">EYB31_06060</name>
</gene>
<keyword evidence="2" id="KW-0812">Transmembrane</keyword>